<organism evidence="2 3">
    <name type="scientific">Streptomyces synnematoformans</name>
    <dbReference type="NCBI Taxonomy" id="415721"/>
    <lineage>
        <taxon>Bacteria</taxon>
        <taxon>Bacillati</taxon>
        <taxon>Actinomycetota</taxon>
        <taxon>Actinomycetes</taxon>
        <taxon>Kitasatosporales</taxon>
        <taxon>Streptomycetaceae</taxon>
        <taxon>Streptomyces</taxon>
    </lineage>
</organism>
<accession>A0ABP5IWC9</accession>
<name>A0ABP5IWC9_9ACTN</name>
<feature type="region of interest" description="Disordered" evidence="1">
    <location>
        <begin position="14"/>
        <end position="34"/>
    </location>
</feature>
<evidence type="ECO:0000256" key="1">
    <source>
        <dbReference type="SAM" id="MobiDB-lite"/>
    </source>
</evidence>
<evidence type="ECO:0000313" key="3">
    <source>
        <dbReference type="Proteomes" id="UP001500443"/>
    </source>
</evidence>
<proteinExistence type="predicted"/>
<comment type="caution">
    <text evidence="2">The sequence shown here is derived from an EMBL/GenBank/DDBJ whole genome shotgun (WGS) entry which is preliminary data.</text>
</comment>
<sequence>MTGDQAQALLARIEAEQWPDGTYGGPRPPRPRPGGRVRLAKPVPELAALAHAAELREALRGFRVGDHLKPTNTCPGGPAADDTGEDT</sequence>
<dbReference type="RefSeq" id="WP_344287010.1">
    <property type="nucleotide sequence ID" value="NZ_BAAAPF010000003.1"/>
</dbReference>
<dbReference type="EMBL" id="BAAAPF010000003">
    <property type="protein sequence ID" value="GAA2107710.1"/>
    <property type="molecule type" value="Genomic_DNA"/>
</dbReference>
<evidence type="ECO:0000313" key="2">
    <source>
        <dbReference type="EMBL" id="GAA2107710.1"/>
    </source>
</evidence>
<reference evidence="3" key="1">
    <citation type="journal article" date="2019" name="Int. J. Syst. Evol. Microbiol.">
        <title>The Global Catalogue of Microorganisms (GCM) 10K type strain sequencing project: providing services to taxonomists for standard genome sequencing and annotation.</title>
        <authorList>
            <consortium name="The Broad Institute Genomics Platform"/>
            <consortium name="The Broad Institute Genome Sequencing Center for Infectious Disease"/>
            <person name="Wu L."/>
            <person name="Ma J."/>
        </authorList>
    </citation>
    <scope>NUCLEOTIDE SEQUENCE [LARGE SCALE GENOMIC DNA]</scope>
    <source>
        <strain evidence="3">JCM 15481</strain>
    </source>
</reference>
<gene>
    <name evidence="2" type="ORF">GCM10009802_03000</name>
</gene>
<dbReference type="Proteomes" id="UP001500443">
    <property type="component" value="Unassembled WGS sequence"/>
</dbReference>
<keyword evidence="3" id="KW-1185">Reference proteome</keyword>
<protein>
    <submittedName>
        <fullName evidence="2">Uncharacterized protein</fullName>
    </submittedName>
</protein>
<feature type="region of interest" description="Disordered" evidence="1">
    <location>
        <begin position="66"/>
        <end position="87"/>
    </location>
</feature>